<dbReference type="GO" id="GO:0006508">
    <property type="term" value="P:proteolysis"/>
    <property type="evidence" value="ECO:0007669"/>
    <property type="project" value="InterPro"/>
</dbReference>
<dbReference type="PANTHER" id="PTHR24276:SF98">
    <property type="entry name" value="FI18310P1-RELATED"/>
    <property type="match status" value="1"/>
</dbReference>
<keyword evidence="1" id="KW-1015">Disulfide bond</keyword>
<dbReference type="InterPro" id="IPR050430">
    <property type="entry name" value="Peptidase_S1"/>
</dbReference>
<comment type="caution">
    <text evidence="4">The sequence shown here is derived from an EMBL/GenBank/DDBJ whole genome shotgun (WGS) entry which is preliminary data.</text>
</comment>
<evidence type="ECO:0000256" key="2">
    <source>
        <dbReference type="SAM" id="SignalP"/>
    </source>
</evidence>
<feature type="domain" description="Peptidase S1" evidence="3">
    <location>
        <begin position="20"/>
        <end position="230"/>
    </location>
</feature>
<evidence type="ECO:0000313" key="5">
    <source>
        <dbReference type="Proteomes" id="UP001320420"/>
    </source>
</evidence>
<dbReference type="SUPFAM" id="SSF50494">
    <property type="entry name" value="Trypsin-like serine proteases"/>
    <property type="match status" value="1"/>
</dbReference>
<keyword evidence="2" id="KW-0732">Signal</keyword>
<accession>A0AAN9UHZ2</accession>
<dbReference type="InterPro" id="IPR009003">
    <property type="entry name" value="Peptidase_S1_PA"/>
</dbReference>
<reference evidence="4 5" key="1">
    <citation type="submission" date="2024-02" db="EMBL/GenBank/DDBJ databases">
        <title>De novo assembly and annotation of 12 fungi associated with fruit tree decline syndrome in Ontario, Canada.</title>
        <authorList>
            <person name="Sulman M."/>
            <person name="Ellouze W."/>
            <person name="Ilyukhin E."/>
        </authorList>
    </citation>
    <scope>NUCLEOTIDE SEQUENCE [LARGE SCALE GENOMIC DNA]</scope>
    <source>
        <strain evidence="4 5">M11/M66-122</strain>
    </source>
</reference>
<sequence>MRSFIWQSILLGFAATSTAIYQGAIVTSDPNAIGVVRVQSSSDTNDFGSGVVVGNGKCVITAAHVVKGKTPGGLKVFKNKKEQNMIIRTDTSVTASSIHIHPLYTGTSDPEEHPSAYDFAVVELESTMDTSPWKVSLTRGGYQDVTLYGWGSISMSPATFPAELRSAVNKNRDVDSWSQCKGWSNIVGAICIMNPSSSAQGLNCGGDSGGPAVTKEFVVGVASANNVICGYQTAGLLAGLSGTNQEAFMRKYENTCGFTFGSP</sequence>
<proteinExistence type="predicted"/>
<dbReference type="EMBL" id="JAKJXP020000093">
    <property type="protein sequence ID" value="KAK7747132.1"/>
    <property type="molecule type" value="Genomic_DNA"/>
</dbReference>
<feature type="signal peptide" evidence="2">
    <location>
        <begin position="1"/>
        <end position="19"/>
    </location>
</feature>
<name>A0AAN9UHZ2_9PEZI</name>
<dbReference type="Proteomes" id="UP001320420">
    <property type="component" value="Unassembled WGS sequence"/>
</dbReference>
<gene>
    <name evidence="4" type="ORF">SLS62_009187</name>
</gene>
<dbReference type="AlphaFoldDB" id="A0AAN9UHZ2"/>
<dbReference type="Pfam" id="PF00089">
    <property type="entry name" value="Trypsin"/>
    <property type="match status" value="1"/>
</dbReference>
<dbReference type="GO" id="GO:0004252">
    <property type="term" value="F:serine-type endopeptidase activity"/>
    <property type="evidence" value="ECO:0007669"/>
    <property type="project" value="InterPro"/>
</dbReference>
<dbReference type="InterPro" id="IPR001254">
    <property type="entry name" value="Trypsin_dom"/>
</dbReference>
<dbReference type="SMART" id="SM00020">
    <property type="entry name" value="Tryp_SPc"/>
    <property type="match status" value="1"/>
</dbReference>
<dbReference type="InterPro" id="IPR043504">
    <property type="entry name" value="Peptidase_S1_PA_chymotrypsin"/>
</dbReference>
<evidence type="ECO:0000313" key="4">
    <source>
        <dbReference type="EMBL" id="KAK7747132.1"/>
    </source>
</evidence>
<dbReference type="PANTHER" id="PTHR24276">
    <property type="entry name" value="POLYSERASE-RELATED"/>
    <property type="match status" value="1"/>
</dbReference>
<evidence type="ECO:0000256" key="1">
    <source>
        <dbReference type="ARBA" id="ARBA00023157"/>
    </source>
</evidence>
<organism evidence="4 5">
    <name type="scientific">Diatrype stigma</name>
    <dbReference type="NCBI Taxonomy" id="117547"/>
    <lineage>
        <taxon>Eukaryota</taxon>
        <taxon>Fungi</taxon>
        <taxon>Dikarya</taxon>
        <taxon>Ascomycota</taxon>
        <taxon>Pezizomycotina</taxon>
        <taxon>Sordariomycetes</taxon>
        <taxon>Xylariomycetidae</taxon>
        <taxon>Xylariales</taxon>
        <taxon>Diatrypaceae</taxon>
        <taxon>Diatrype</taxon>
    </lineage>
</organism>
<protein>
    <recommendedName>
        <fullName evidence="3">Peptidase S1 domain-containing protein</fullName>
    </recommendedName>
</protein>
<keyword evidence="5" id="KW-1185">Reference proteome</keyword>
<evidence type="ECO:0000259" key="3">
    <source>
        <dbReference type="PROSITE" id="PS50240"/>
    </source>
</evidence>
<dbReference type="PROSITE" id="PS50240">
    <property type="entry name" value="TRYPSIN_DOM"/>
    <property type="match status" value="1"/>
</dbReference>
<dbReference type="Gene3D" id="2.40.10.10">
    <property type="entry name" value="Trypsin-like serine proteases"/>
    <property type="match status" value="2"/>
</dbReference>
<feature type="chain" id="PRO_5043037542" description="Peptidase S1 domain-containing protein" evidence="2">
    <location>
        <begin position="20"/>
        <end position="263"/>
    </location>
</feature>